<dbReference type="InterPro" id="IPR011989">
    <property type="entry name" value="ARM-like"/>
</dbReference>
<dbReference type="SUPFAM" id="SSF48371">
    <property type="entry name" value="ARM repeat"/>
    <property type="match status" value="1"/>
</dbReference>
<dbReference type="eggNOG" id="KOG1925">
    <property type="taxonomic scope" value="Eukaryota"/>
</dbReference>
<protein>
    <recommendedName>
        <fullName evidence="1">FHOD1/3-like FH3 domain-containing protein</fullName>
    </recommendedName>
</protein>
<keyword evidence="4" id="KW-1185">Reference proteome</keyword>
<gene>
    <name evidence="3" type="primary">20216375</name>
    <name evidence="2" type="ORF">HELRODRAFT_84734</name>
</gene>
<dbReference type="InParanoid" id="T1G5M8"/>
<reference evidence="2 4" key="2">
    <citation type="journal article" date="2013" name="Nature">
        <title>Insights into bilaterian evolution from three spiralian genomes.</title>
        <authorList>
            <person name="Simakov O."/>
            <person name="Marletaz F."/>
            <person name="Cho S.J."/>
            <person name="Edsinger-Gonzales E."/>
            <person name="Havlak P."/>
            <person name="Hellsten U."/>
            <person name="Kuo D.H."/>
            <person name="Larsson T."/>
            <person name="Lv J."/>
            <person name="Arendt D."/>
            <person name="Savage R."/>
            <person name="Osoegawa K."/>
            <person name="de Jong P."/>
            <person name="Grimwood J."/>
            <person name="Chapman J.A."/>
            <person name="Shapiro H."/>
            <person name="Aerts A."/>
            <person name="Otillar R.P."/>
            <person name="Terry A.Y."/>
            <person name="Boore J.L."/>
            <person name="Grigoriev I.V."/>
            <person name="Lindberg D.R."/>
            <person name="Seaver E.C."/>
            <person name="Weisblat D.A."/>
            <person name="Putnam N.H."/>
            <person name="Rokhsar D.S."/>
        </authorList>
    </citation>
    <scope>NUCLEOTIDE SEQUENCE</scope>
</reference>
<dbReference type="HOGENOM" id="CLU_115221_0_0_1"/>
<dbReference type="InterPro" id="IPR056771">
    <property type="entry name" value="FH3_FHOD1-3-like"/>
</dbReference>
<dbReference type="Proteomes" id="UP000015101">
    <property type="component" value="Unassembled WGS sequence"/>
</dbReference>
<proteinExistence type="predicted"/>
<evidence type="ECO:0000313" key="2">
    <source>
        <dbReference type="EMBL" id="ESN98260.1"/>
    </source>
</evidence>
<dbReference type="PANTHER" id="PTHR45920:SF4">
    <property type="entry name" value="FORMIN HOMOLOGY 2 DOMAIN CONTAINING, ISOFORM I"/>
    <property type="match status" value="1"/>
</dbReference>
<feature type="domain" description="FHOD1/3-like FH3" evidence="1">
    <location>
        <begin position="1"/>
        <end position="126"/>
    </location>
</feature>
<name>T1G5M8_HELRO</name>
<dbReference type="Gene3D" id="1.25.10.10">
    <property type="entry name" value="Leucine-rich Repeat Variant"/>
    <property type="match status" value="1"/>
</dbReference>
<dbReference type="EnsemblMetazoa" id="HelroT84734">
    <property type="protein sequence ID" value="HelroP84734"/>
    <property type="gene ID" value="HelroG84734"/>
</dbReference>
<reference evidence="3" key="3">
    <citation type="submission" date="2015-06" db="UniProtKB">
        <authorList>
            <consortium name="EnsemblMetazoa"/>
        </authorList>
    </citation>
    <scope>IDENTIFICATION</scope>
</reference>
<dbReference type="EMBL" id="KB097182">
    <property type="protein sequence ID" value="ESN98260.1"/>
    <property type="molecule type" value="Genomic_DNA"/>
</dbReference>
<organism evidence="3 4">
    <name type="scientific">Helobdella robusta</name>
    <name type="common">Californian leech</name>
    <dbReference type="NCBI Taxonomy" id="6412"/>
    <lineage>
        <taxon>Eukaryota</taxon>
        <taxon>Metazoa</taxon>
        <taxon>Spiralia</taxon>
        <taxon>Lophotrochozoa</taxon>
        <taxon>Annelida</taxon>
        <taxon>Clitellata</taxon>
        <taxon>Hirudinea</taxon>
        <taxon>Rhynchobdellida</taxon>
        <taxon>Glossiphoniidae</taxon>
        <taxon>Helobdella</taxon>
    </lineage>
</organism>
<evidence type="ECO:0000313" key="3">
    <source>
        <dbReference type="EnsemblMetazoa" id="HelroP84734"/>
    </source>
</evidence>
<sequence>MLNVDGMNGIVSVNSVVQWLYALTGSTSAAIVKTSVRLLLMFVCYSECNSFLFIQAVSASSISKGCKKMYSNLMDLLKQSNRDNSQWNDACLFAMLLINKMLEPIPDQDTFYNAVDVLLEQGIDKVRSFVVLIG</sequence>
<evidence type="ECO:0000313" key="4">
    <source>
        <dbReference type="Proteomes" id="UP000015101"/>
    </source>
</evidence>
<dbReference type="AlphaFoldDB" id="T1G5M8"/>
<dbReference type="PANTHER" id="PTHR45920">
    <property type="entry name" value="FORMIN HOMOLOGY 2 DOMAIN CONTAINING, ISOFORM I"/>
    <property type="match status" value="1"/>
</dbReference>
<reference evidence="4" key="1">
    <citation type="submission" date="2012-12" db="EMBL/GenBank/DDBJ databases">
        <authorList>
            <person name="Hellsten U."/>
            <person name="Grimwood J."/>
            <person name="Chapman J.A."/>
            <person name="Shapiro H."/>
            <person name="Aerts A."/>
            <person name="Otillar R.P."/>
            <person name="Terry A.Y."/>
            <person name="Boore J.L."/>
            <person name="Simakov O."/>
            <person name="Marletaz F."/>
            <person name="Cho S.-J."/>
            <person name="Edsinger-Gonzales E."/>
            <person name="Havlak P."/>
            <person name="Kuo D.-H."/>
            <person name="Larsson T."/>
            <person name="Lv J."/>
            <person name="Arendt D."/>
            <person name="Savage R."/>
            <person name="Osoegawa K."/>
            <person name="de Jong P."/>
            <person name="Lindberg D.R."/>
            <person name="Seaver E.C."/>
            <person name="Weisblat D.A."/>
            <person name="Putnam N.H."/>
            <person name="Grigoriev I.V."/>
            <person name="Rokhsar D.S."/>
        </authorList>
    </citation>
    <scope>NUCLEOTIDE SEQUENCE</scope>
</reference>
<dbReference type="EMBL" id="AMQM01005947">
    <property type="status" value="NOT_ANNOTATED_CDS"/>
    <property type="molecule type" value="Genomic_DNA"/>
</dbReference>
<dbReference type="OrthoDB" id="9806920at2759"/>
<dbReference type="InterPro" id="IPR016024">
    <property type="entry name" value="ARM-type_fold"/>
</dbReference>
<dbReference type="OMA" id="HISKRCL"/>
<dbReference type="Pfam" id="PF24959">
    <property type="entry name" value="FH3_FHOD1-3"/>
    <property type="match status" value="1"/>
</dbReference>
<dbReference type="CTD" id="20216375"/>
<evidence type="ECO:0000259" key="1">
    <source>
        <dbReference type="Pfam" id="PF24959"/>
    </source>
</evidence>
<dbReference type="GeneID" id="20216375"/>
<dbReference type="RefSeq" id="XP_009023547.1">
    <property type="nucleotide sequence ID" value="XM_009025299.1"/>
</dbReference>
<accession>T1G5M8</accession>
<dbReference type="KEGG" id="hro:HELRODRAFT_84734"/>